<protein>
    <submittedName>
        <fullName evidence="2">Uncharacterized protein</fullName>
    </submittedName>
</protein>
<sequence>MTTTTTTTNDDESMGGDDSLNMIMDMPDSLSNSKPADMSVDEPRPTEAAEAEDGWVVVASKRNRGKRN</sequence>
<organism evidence="2 3">
    <name type="scientific">Liquidambar formosana</name>
    <name type="common">Formosan gum</name>
    <dbReference type="NCBI Taxonomy" id="63359"/>
    <lineage>
        <taxon>Eukaryota</taxon>
        <taxon>Viridiplantae</taxon>
        <taxon>Streptophyta</taxon>
        <taxon>Embryophyta</taxon>
        <taxon>Tracheophyta</taxon>
        <taxon>Spermatophyta</taxon>
        <taxon>Magnoliopsida</taxon>
        <taxon>eudicotyledons</taxon>
        <taxon>Gunneridae</taxon>
        <taxon>Pentapetalae</taxon>
        <taxon>Saxifragales</taxon>
        <taxon>Altingiaceae</taxon>
        <taxon>Liquidambar</taxon>
    </lineage>
</organism>
<dbReference type="EMBL" id="JBBPBK010000001">
    <property type="protein sequence ID" value="KAK9292994.1"/>
    <property type="molecule type" value="Genomic_DNA"/>
</dbReference>
<gene>
    <name evidence="2" type="ORF">L1049_020977</name>
</gene>
<dbReference type="AlphaFoldDB" id="A0AAP0SC71"/>
<evidence type="ECO:0000313" key="2">
    <source>
        <dbReference type="EMBL" id="KAK9292994.1"/>
    </source>
</evidence>
<name>A0AAP0SC71_LIQFO</name>
<keyword evidence="3" id="KW-1185">Reference proteome</keyword>
<evidence type="ECO:0000256" key="1">
    <source>
        <dbReference type="SAM" id="MobiDB-lite"/>
    </source>
</evidence>
<accession>A0AAP0SC71</accession>
<comment type="caution">
    <text evidence="2">The sequence shown here is derived from an EMBL/GenBank/DDBJ whole genome shotgun (WGS) entry which is preliminary data.</text>
</comment>
<reference evidence="2 3" key="1">
    <citation type="journal article" date="2024" name="Plant J.">
        <title>Genome sequences and population genomics reveal climatic adaptation and genomic divergence between two closely related sweetgum species.</title>
        <authorList>
            <person name="Xu W.Q."/>
            <person name="Ren C.Q."/>
            <person name="Zhang X.Y."/>
            <person name="Comes H.P."/>
            <person name="Liu X.H."/>
            <person name="Li Y.G."/>
            <person name="Kettle C.J."/>
            <person name="Jalonen R."/>
            <person name="Gaisberger H."/>
            <person name="Ma Y.Z."/>
            <person name="Qiu Y.X."/>
        </authorList>
    </citation>
    <scope>NUCLEOTIDE SEQUENCE [LARGE SCALE GENOMIC DNA]</scope>
    <source>
        <strain evidence="2">Hangzhou</strain>
    </source>
</reference>
<feature type="region of interest" description="Disordered" evidence="1">
    <location>
        <begin position="1"/>
        <end position="68"/>
    </location>
</feature>
<proteinExistence type="predicted"/>
<evidence type="ECO:0000313" key="3">
    <source>
        <dbReference type="Proteomes" id="UP001415857"/>
    </source>
</evidence>
<dbReference type="Proteomes" id="UP001415857">
    <property type="component" value="Unassembled WGS sequence"/>
</dbReference>